<protein>
    <submittedName>
        <fullName evidence="1">Uncharacterized protein</fullName>
    </submittedName>
</protein>
<dbReference type="Gramene" id="KCW65654">
    <property type="protein sequence ID" value="KCW65654"/>
    <property type="gene ID" value="EUGRSUZ_G03041"/>
</dbReference>
<dbReference type="AlphaFoldDB" id="A0A059BHY2"/>
<evidence type="ECO:0000313" key="1">
    <source>
        <dbReference type="EMBL" id="KCW65654.1"/>
    </source>
</evidence>
<reference evidence="1" key="1">
    <citation type="submission" date="2013-07" db="EMBL/GenBank/DDBJ databases">
        <title>The genome of Eucalyptus grandis.</title>
        <authorList>
            <person name="Schmutz J."/>
            <person name="Hayes R."/>
            <person name="Myburg A."/>
            <person name="Tuskan G."/>
            <person name="Grattapaglia D."/>
            <person name="Rokhsar D.S."/>
        </authorList>
    </citation>
    <scope>NUCLEOTIDE SEQUENCE</scope>
    <source>
        <tissue evidence="1">Leaf extractions</tissue>
    </source>
</reference>
<name>A0A059BHY2_EUCGR</name>
<proteinExistence type="predicted"/>
<dbReference type="EMBL" id="KK198759">
    <property type="protein sequence ID" value="KCW65654.1"/>
    <property type="molecule type" value="Genomic_DNA"/>
</dbReference>
<organism evidence="1">
    <name type="scientific">Eucalyptus grandis</name>
    <name type="common">Flooded gum</name>
    <dbReference type="NCBI Taxonomy" id="71139"/>
    <lineage>
        <taxon>Eukaryota</taxon>
        <taxon>Viridiplantae</taxon>
        <taxon>Streptophyta</taxon>
        <taxon>Embryophyta</taxon>
        <taxon>Tracheophyta</taxon>
        <taxon>Spermatophyta</taxon>
        <taxon>Magnoliopsida</taxon>
        <taxon>eudicotyledons</taxon>
        <taxon>Gunneridae</taxon>
        <taxon>Pentapetalae</taxon>
        <taxon>rosids</taxon>
        <taxon>malvids</taxon>
        <taxon>Myrtales</taxon>
        <taxon>Myrtaceae</taxon>
        <taxon>Myrtoideae</taxon>
        <taxon>Eucalypteae</taxon>
        <taxon>Eucalyptus</taxon>
    </lineage>
</organism>
<dbReference type="InParanoid" id="A0A059BHY2"/>
<sequence length="76" mass="9213">MIIFVIQYVCRSVRRCYLLLSGFFRWWCLFDFEGRCCGLARKHVLRHDAKVKSAFSPFSIFSNHARVQWIRKERII</sequence>
<gene>
    <name evidence="1" type="ORF">EUGRSUZ_G03041</name>
</gene>
<accession>A0A059BHY2</accession>